<dbReference type="Pfam" id="PF26130">
    <property type="entry name" value="PB1-like"/>
    <property type="match status" value="1"/>
</dbReference>
<keyword evidence="4" id="KW-1185">Reference proteome</keyword>
<comment type="caution">
    <text evidence="3">The sequence shown here is derived from an EMBL/GenBank/DDBJ whole genome shotgun (WGS) entry which is preliminary data.</text>
</comment>
<feature type="region of interest" description="Disordered" evidence="1">
    <location>
        <begin position="90"/>
        <end position="147"/>
    </location>
</feature>
<sequence length="166" mass="18805">MATIFVTSIFHLGGTFVRNDDGELVYQDGRTEKFNPMDVDFVNYGGLVKLLGSIGYLKFKRLKWFDFTEDHLESGLHPLDRDAQIDEMGYESAEDELYKPPPEAAATETESEDDGGARKKGNVKGKRIVVSEKKRTPTKVVDQKGNGVMKNRLQQGWLQQELETFL</sequence>
<evidence type="ECO:0000313" key="4">
    <source>
        <dbReference type="Proteomes" id="UP001341840"/>
    </source>
</evidence>
<dbReference type="Proteomes" id="UP001341840">
    <property type="component" value="Unassembled WGS sequence"/>
</dbReference>
<reference evidence="3 4" key="1">
    <citation type="journal article" date="2023" name="Plants (Basel)">
        <title>Bridging the Gap: Combining Genomics and Transcriptomics Approaches to Understand Stylosanthes scabra, an Orphan Legume from the Brazilian Caatinga.</title>
        <authorList>
            <person name="Ferreira-Neto J.R.C."/>
            <person name="da Silva M.D."/>
            <person name="Binneck E."/>
            <person name="de Melo N.F."/>
            <person name="da Silva R.H."/>
            <person name="de Melo A.L.T.M."/>
            <person name="Pandolfi V."/>
            <person name="Bustamante F.O."/>
            <person name="Brasileiro-Vidal A.C."/>
            <person name="Benko-Iseppon A.M."/>
        </authorList>
    </citation>
    <scope>NUCLEOTIDE SEQUENCE [LARGE SCALE GENOMIC DNA]</scope>
    <source>
        <tissue evidence="3">Leaves</tissue>
    </source>
</reference>
<accession>A0ABU6SFL9</accession>
<organism evidence="3 4">
    <name type="scientific">Stylosanthes scabra</name>
    <dbReference type="NCBI Taxonomy" id="79078"/>
    <lineage>
        <taxon>Eukaryota</taxon>
        <taxon>Viridiplantae</taxon>
        <taxon>Streptophyta</taxon>
        <taxon>Embryophyta</taxon>
        <taxon>Tracheophyta</taxon>
        <taxon>Spermatophyta</taxon>
        <taxon>Magnoliopsida</taxon>
        <taxon>eudicotyledons</taxon>
        <taxon>Gunneridae</taxon>
        <taxon>Pentapetalae</taxon>
        <taxon>rosids</taxon>
        <taxon>fabids</taxon>
        <taxon>Fabales</taxon>
        <taxon>Fabaceae</taxon>
        <taxon>Papilionoideae</taxon>
        <taxon>50 kb inversion clade</taxon>
        <taxon>dalbergioids sensu lato</taxon>
        <taxon>Dalbergieae</taxon>
        <taxon>Pterocarpus clade</taxon>
        <taxon>Stylosanthes</taxon>
    </lineage>
</organism>
<feature type="domain" description="PB1-like" evidence="2">
    <location>
        <begin position="6"/>
        <end position="89"/>
    </location>
</feature>
<protein>
    <recommendedName>
        <fullName evidence="2">PB1-like domain-containing protein</fullName>
    </recommendedName>
</protein>
<evidence type="ECO:0000313" key="3">
    <source>
        <dbReference type="EMBL" id="MED6134924.1"/>
    </source>
</evidence>
<dbReference type="InterPro" id="IPR058594">
    <property type="entry name" value="PB1-like_dom_pln"/>
</dbReference>
<evidence type="ECO:0000259" key="2">
    <source>
        <dbReference type="Pfam" id="PF26130"/>
    </source>
</evidence>
<evidence type="ECO:0000256" key="1">
    <source>
        <dbReference type="SAM" id="MobiDB-lite"/>
    </source>
</evidence>
<dbReference type="EMBL" id="JASCZI010060645">
    <property type="protein sequence ID" value="MED6134924.1"/>
    <property type="molecule type" value="Genomic_DNA"/>
</dbReference>
<feature type="compositionally biased region" description="Basic residues" evidence="1">
    <location>
        <begin position="118"/>
        <end position="127"/>
    </location>
</feature>
<gene>
    <name evidence="3" type="ORF">PIB30_041482</name>
</gene>
<name>A0ABU6SFL9_9FABA</name>
<proteinExistence type="predicted"/>